<gene>
    <name evidence="2" type="ORF">EYF80_043773</name>
</gene>
<sequence length="116" mass="12607">MNKLDDENRSVMPYGMTEMNKQGDGNENQSSEPMRKQENKAFGATPSLTRVWTLDDITGETAPDGNIAPPVLPPPRPQHQNAQCAETDPAGRLWEALAAQAILVPEAVSGTQMFSV</sequence>
<reference evidence="2 3" key="1">
    <citation type="submission" date="2019-03" db="EMBL/GenBank/DDBJ databases">
        <title>First draft genome of Liparis tanakae, snailfish: a comprehensive survey of snailfish specific genes.</title>
        <authorList>
            <person name="Kim W."/>
            <person name="Song I."/>
            <person name="Jeong J.-H."/>
            <person name="Kim D."/>
            <person name="Kim S."/>
            <person name="Ryu S."/>
            <person name="Song J.Y."/>
            <person name="Lee S.K."/>
        </authorList>
    </citation>
    <scope>NUCLEOTIDE SEQUENCE [LARGE SCALE GENOMIC DNA]</scope>
    <source>
        <tissue evidence="2">Muscle</tissue>
    </source>
</reference>
<protein>
    <submittedName>
        <fullName evidence="2">Uncharacterized protein</fullName>
    </submittedName>
</protein>
<accession>A0A4Z2FXN7</accession>
<dbReference type="Proteomes" id="UP000314294">
    <property type="component" value="Unassembled WGS sequence"/>
</dbReference>
<proteinExistence type="predicted"/>
<evidence type="ECO:0000313" key="3">
    <source>
        <dbReference type="Proteomes" id="UP000314294"/>
    </source>
</evidence>
<feature type="region of interest" description="Disordered" evidence="1">
    <location>
        <begin position="1"/>
        <end position="88"/>
    </location>
</feature>
<comment type="caution">
    <text evidence="2">The sequence shown here is derived from an EMBL/GenBank/DDBJ whole genome shotgun (WGS) entry which is preliminary data.</text>
</comment>
<dbReference type="EMBL" id="SRLO01000813">
    <property type="protein sequence ID" value="TNN46017.1"/>
    <property type="molecule type" value="Genomic_DNA"/>
</dbReference>
<name>A0A4Z2FXN7_9TELE</name>
<evidence type="ECO:0000256" key="1">
    <source>
        <dbReference type="SAM" id="MobiDB-lite"/>
    </source>
</evidence>
<feature type="compositionally biased region" description="Polar residues" evidence="1">
    <location>
        <begin position="19"/>
        <end position="32"/>
    </location>
</feature>
<organism evidence="2 3">
    <name type="scientific">Liparis tanakae</name>
    <name type="common">Tanaka's snailfish</name>
    <dbReference type="NCBI Taxonomy" id="230148"/>
    <lineage>
        <taxon>Eukaryota</taxon>
        <taxon>Metazoa</taxon>
        <taxon>Chordata</taxon>
        <taxon>Craniata</taxon>
        <taxon>Vertebrata</taxon>
        <taxon>Euteleostomi</taxon>
        <taxon>Actinopterygii</taxon>
        <taxon>Neopterygii</taxon>
        <taxon>Teleostei</taxon>
        <taxon>Neoteleostei</taxon>
        <taxon>Acanthomorphata</taxon>
        <taxon>Eupercaria</taxon>
        <taxon>Perciformes</taxon>
        <taxon>Cottioidei</taxon>
        <taxon>Cottales</taxon>
        <taxon>Liparidae</taxon>
        <taxon>Liparis</taxon>
    </lineage>
</organism>
<evidence type="ECO:0000313" key="2">
    <source>
        <dbReference type="EMBL" id="TNN46017.1"/>
    </source>
</evidence>
<dbReference type="AlphaFoldDB" id="A0A4Z2FXN7"/>
<keyword evidence="3" id="KW-1185">Reference proteome</keyword>